<name>A0A8S1MJN6_PARPR</name>
<dbReference type="Proteomes" id="UP000688137">
    <property type="component" value="Unassembled WGS sequence"/>
</dbReference>
<reference evidence="4" key="1">
    <citation type="submission" date="2021-01" db="EMBL/GenBank/DDBJ databases">
        <authorList>
            <consortium name="Genoscope - CEA"/>
            <person name="William W."/>
        </authorList>
    </citation>
    <scope>NUCLEOTIDE SEQUENCE</scope>
</reference>
<dbReference type="OMA" id="VITDWSV"/>
<proteinExistence type="predicted"/>
<keyword evidence="5" id="KW-1185">Reference proteome</keyword>
<feature type="region of interest" description="Disordered" evidence="1">
    <location>
        <begin position="1318"/>
        <end position="1362"/>
    </location>
</feature>
<evidence type="ECO:0000256" key="2">
    <source>
        <dbReference type="SAM" id="Phobius"/>
    </source>
</evidence>
<feature type="transmembrane region" description="Helical" evidence="2">
    <location>
        <begin position="1370"/>
        <end position="1392"/>
    </location>
</feature>
<keyword evidence="2" id="KW-0472">Membrane</keyword>
<keyword evidence="2" id="KW-1133">Transmembrane helix</keyword>
<feature type="chain" id="PRO_5035769882" description="Transmembrane protein" evidence="3">
    <location>
        <begin position="18"/>
        <end position="1409"/>
    </location>
</feature>
<evidence type="ECO:0008006" key="6">
    <source>
        <dbReference type="Google" id="ProtNLM"/>
    </source>
</evidence>
<keyword evidence="2" id="KW-0812">Transmembrane</keyword>
<evidence type="ECO:0000256" key="3">
    <source>
        <dbReference type="SAM" id="SignalP"/>
    </source>
</evidence>
<feature type="compositionally biased region" description="Acidic residues" evidence="1">
    <location>
        <begin position="1319"/>
        <end position="1359"/>
    </location>
</feature>
<comment type="caution">
    <text evidence="4">The sequence shown here is derived from an EMBL/GenBank/DDBJ whole genome shotgun (WGS) entry which is preliminary data.</text>
</comment>
<protein>
    <recommendedName>
        <fullName evidence="6">Transmembrane protein</fullName>
    </recommendedName>
</protein>
<gene>
    <name evidence="4" type="ORF">PPRIM_AZ9-3.1.T0630264</name>
</gene>
<dbReference type="EMBL" id="CAJJDM010000064">
    <property type="protein sequence ID" value="CAD8080438.1"/>
    <property type="molecule type" value="Genomic_DNA"/>
</dbReference>
<organism evidence="4 5">
    <name type="scientific">Paramecium primaurelia</name>
    <dbReference type="NCBI Taxonomy" id="5886"/>
    <lineage>
        <taxon>Eukaryota</taxon>
        <taxon>Sar</taxon>
        <taxon>Alveolata</taxon>
        <taxon>Ciliophora</taxon>
        <taxon>Intramacronucleata</taxon>
        <taxon>Oligohymenophorea</taxon>
        <taxon>Peniculida</taxon>
        <taxon>Parameciidae</taxon>
        <taxon>Paramecium</taxon>
    </lineage>
</organism>
<evidence type="ECO:0000313" key="4">
    <source>
        <dbReference type="EMBL" id="CAD8080438.1"/>
    </source>
</evidence>
<evidence type="ECO:0000256" key="1">
    <source>
        <dbReference type="SAM" id="MobiDB-lite"/>
    </source>
</evidence>
<keyword evidence="3" id="KW-0732">Signal</keyword>
<feature type="signal peptide" evidence="3">
    <location>
        <begin position="1"/>
        <end position="17"/>
    </location>
</feature>
<evidence type="ECO:0000313" key="5">
    <source>
        <dbReference type="Proteomes" id="UP000688137"/>
    </source>
</evidence>
<accession>A0A8S1MJN6</accession>
<sequence>MSYCIFNLVLWGMIVMAEDTYNFPLQSNQPNIMFLDDYTPQKFQAPLYQLERNNEFNLSIQQSALPLQEGKLNLNGKILSASNYISESQLSSNKFWVLTKNNLYQGLLESNGSLNFNIVPISLAQLSCFYINLITESMGMISCLKKNNLNFVFTNYSNSSIQIFATNFTFPKTYSNRKINLQYVNENTFYIYLTYVTKENASVICFSYNQKQVQQITQQVYNGTYIQAVLSEDFTYLFLMSKKSVYLINLSINNSLREIANYKTTTHKLNEHFTKMAAYQLTTNIFHIVLLQNKYLSQLYFDTQLKDQTQNIKNFILNQYEKVIQLVINLNSIYVVTNNYITKLDSVSSIKPTNYLNYSLANMALIQFERQIAILIDTSEQSTKFQSILFNKPQIQINLDQTQQITQNFQVVKLKIKIISQFLLITDISQIQCPISFSNDFPTANLVYPQIKTIKANQMMLGPNITTAITSSDKNYLTVQKSNINKYTTQSNESFSVMCTVYRSNIITCSQSQSEIRINYSQPQLVSKSNTYFVVPVNFNESLVQCTCSQTLLQIEVIMQFTNYVLIQTIDYGLQQQGLYQYSFNQSILSSAFLEQTLFVITNNNILSAYSKSNLKTPKFTVENYQFNQIYLNKINYPNYLFIDNQQNLVILSYNGYSSCQFVNQIAYPQLSYEQIKLGILNNGIYIALINQQQNTQLYYYPIQSMFIANPIQKYYELNLQGYQFAFSNLQTAYTQRHFYIILYKSTSVYWAQYQGSGSSFVALVQSNWISTFSSLSYISSISAVEFQQQAQEIEYLQICNTINEIKKVVITDWSVALTPQYQANQLSVQTQVSYNSSNQQCSYFKQQDVTILYEKKVILPRLYDTEKNIVGLQMNQSQFTLNPLEVFNGNIDNYTATCKNCQQFNYTEPINYQSSGQLNIYLQGIVQINETFLYIQNNISVYLMEYSTGQITKLYDFPKKIEKCFTLFVELVSQFPISICSNSIIYSYNLTSQTILQYDLTNLSILFLKYYNGGILQLIAYSNNINYNYYQYYLQIQDNQIILTQIYSYLRFQQFPLIDQLIIKLSSNFTSDPCQILGFSYQPVANQNPKFHFLKTCMPSSIAQYFGFSGNQYTEITNVYFSIQEWMLVETQITSLSVLDFIQQVGLPININDQVSQLLIACPYSNDIKIYRIQFNLTDGKIIGFQSSGSLFLDFSKQYAFKTANKLIMIDSAYELNGNQSIDLFLYNVQDLLYSNMQVVPFISSKQSIFTSYRNFCQMRGDYYLLSGLYENRSLIINIKNSLQFNVSIQEDQQAEIEILAQNQQTQFQRSIFVMNEQNDDDDDNNDDDDDDNDENDDNDNDENDENDDDDNDDDDENINPNQKFKSRLIIIIAVSILLIIIIIVIVVLYCKKKEKQQDSKEMSYQLV</sequence>